<evidence type="ECO:0000313" key="2">
    <source>
        <dbReference type="EMBL" id="KYH31107.1"/>
    </source>
</evidence>
<dbReference type="EMBL" id="LTBC01000015">
    <property type="protein sequence ID" value="KYH31107.1"/>
    <property type="molecule type" value="Genomic_DNA"/>
</dbReference>
<dbReference type="PATRIC" id="fig|1122241.3.peg.2802"/>
<dbReference type="PANTHER" id="PTHR34988">
    <property type="entry name" value="PROTEIN, PUTATIVE-RELATED"/>
    <property type="match status" value="1"/>
</dbReference>
<dbReference type="CDD" id="cd11378">
    <property type="entry name" value="DUF296"/>
    <property type="match status" value="1"/>
</dbReference>
<evidence type="ECO:0000313" key="3">
    <source>
        <dbReference type="Proteomes" id="UP000075670"/>
    </source>
</evidence>
<dbReference type="PANTHER" id="PTHR34988:SF1">
    <property type="entry name" value="DNA-BINDING PROTEIN"/>
    <property type="match status" value="1"/>
</dbReference>
<organism evidence="2 3">
    <name type="scientific">Moorella mulderi DSM 14980</name>
    <dbReference type="NCBI Taxonomy" id="1122241"/>
    <lineage>
        <taxon>Bacteria</taxon>
        <taxon>Bacillati</taxon>
        <taxon>Bacillota</taxon>
        <taxon>Clostridia</taxon>
        <taxon>Neomoorellales</taxon>
        <taxon>Neomoorellaceae</taxon>
        <taxon>Neomoorella</taxon>
    </lineage>
</organism>
<accession>A0A151AUM8</accession>
<dbReference type="Gene3D" id="3.30.1330.80">
    <property type="entry name" value="Hypothetical protein, similar to alpha- acetolactate decarboxylase, domain 2"/>
    <property type="match status" value="1"/>
</dbReference>
<reference evidence="2 3" key="1">
    <citation type="submission" date="2016-02" db="EMBL/GenBank/DDBJ databases">
        <title>Genome sequence of Moorella mulderi DSM 14980.</title>
        <authorList>
            <person name="Poehlein A."/>
            <person name="Daniel R."/>
        </authorList>
    </citation>
    <scope>NUCLEOTIDE SEQUENCE [LARGE SCALE GENOMIC DNA]</scope>
    <source>
        <strain evidence="2 3">DSM 14980</strain>
    </source>
</reference>
<proteinExistence type="predicted"/>
<name>A0A151AUM8_9FIRM</name>
<dbReference type="Proteomes" id="UP000075670">
    <property type="component" value="Unassembled WGS sequence"/>
</dbReference>
<dbReference type="PROSITE" id="PS51742">
    <property type="entry name" value="PPC"/>
    <property type="match status" value="1"/>
</dbReference>
<gene>
    <name evidence="2" type="ORF">MOMUL_26380</name>
</gene>
<dbReference type="OrthoDB" id="9791702at2"/>
<keyword evidence="3" id="KW-1185">Reference proteome</keyword>
<dbReference type="SUPFAM" id="SSF117856">
    <property type="entry name" value="AF0104/ALDC/Ptd012-like"/>
    <property type="match status" value="1"/>
</dbReference>
<dbReference type="AlphaFoldDB" id="A0A151AUM8"/>
<dbReference type="Pfam" id="PF03479">
    <property type="entry name" value="PCC"/>
    <property type="match status" value="1"/>
</dbReference>
<dbReference type="RefSeq" id="WP_062285438.1">
    <property type="nucleotide sequence ID" value="NZ_LTBC01000015.1"/>
</dbReference>
<feature type="domain" description="PPC" evidence="1">
    <location>
        <begin position="11"/>
        <end position="147"/>
    </location>
</feature>
<dbReference type="InterPro" id="IPR025707">
    <property type="entry name" value="DNA_bp_PD1"/>
</dbReference>
<comment type="caution">
    <text evidence="2">The sequence shown here is derived from an EMBL/GenBank/DDBJ whole genome shotgun (WGS) entry which is preliminary data.</text>
</comment>
<sequence>MANLYVKKLEGRSGRQLAYRLAYGCDLLEALQGIVAEEDVRFGSINFLGSVLKAKVGYFLVDEKRFITMEMDQLMEILSGLGNVSLKDGKPFVHAHVTFLDREGKIHGGHLLPGTIVYAGEVFIEEIELPAPPERVYDPVTGLALWK</sequence>
<protein>
    <recommendedName>
        <fullName evidence="1">PPC domain-containing protein</fullName>
    </recommendedName>
</protein>
<dbReference type="InterPro" id="IPR005175">
    <property type="entry name" value="PPC_dom"/>
</dbReference>
<dbReference type="PIRSF" id="PIRSF016702">
    <property type="entry name" value="DNA_bp_PD1"/>
    <property type="match status" value="1"/>
</dbReference>
<evidence type="ECO:0000259" key="1">
    <source>
        <dbReference type="PROSITE" id="PS51742"/>
    </source>
</evidence>